<evidence type="ECO:0000256" key="1">
    <source>
        <dbReference type="SAM" id="Phobius"/>
    </source>
</evidence>
<dbReference type="OrthoDB" id="2691442at2"/>
<evidence type="ECO:0000313" key="2">
    <source>
        <dbReference type="EMBL" id="RKQ16037.1"/>
    </source>
</evidence>
<comment type="caution">
    <text evidence="2">The sequence shown here is derived from an EMBL/GenBank/DDBJ whole genome shotgun (WGS) entry which is preliminary data.</text>
</comment>
<keyword evidence="3" id="KW-1185">Reference proteome</keyword>
<feature type="transmembrane region" description="Helical" evidence="1">
    <location>
        <begin position="99"/>
        <end position="118"/>
    </location>
</feature>
<organism evidence="2 3">
    <name type="scientific">Oceanobacillus bengalensis</name>
    <dbReference type="NCBI Taxonomy" id="1435466"/>
    <lineage>
        <taxon>Bacteria</taxon>
        <taxon>Bacillati</taxon>
        <taxon>Bacillota</taxon>
        <taxon>Bacilli</taxon>
        <taxon>Bacillales</taxon>
        <taxon>Bacillaceae</taxon>
        <taxon>Oceanobacillus</taxon>
    </lineage>
</organism>
<reference evidence="2 3" key="1">
    <citation type="journal article" date="2015" name="Antonie Van Leeuwenhoek">
        <title>Oceanobacillus bengalensis sp. nov., a bacterium isolated from seawater of the Bay of Bengal.</title>
        <authorList>
            <person name="Yongchang O."/>
            <person name="Xiang W."/>
            <person name="Wang G."/>
        </authorList>
    </citation>
    <scope>NUCLEOTIDE SEQUENCE [LARGE SCALE GENOMIC DNA]</scope>
    <source>
        <strain evidence="2 3">MCCC 1K00260</strain>
    </source>
</reference>
<dbReference type="Proteomes" id="UP000281813">
    <property type="component" value="Unassembled WGS sequence"/>
</dbReference>
<dbReference type="InterPro" id="IPR024563">
    <property type="entry name" value="YqhR"/>
</dbReference>
<keyword evidence="1" id="KW-1133">Transmembrane helix</keyword>
<name>A0A494Z0I5_9BACI</name>
<accession>A0A494Z0I5</accession>
<feature type="transmembrane region" description="Helical" evidence="1">
    <location>
        <begin position="64"/>
        <end position="92"/>
    </location>
</feature>
<proteinExistence type="predicted"/>
<dbReference type="EMBL" id="RBZO01000010">
    <property type="protein sequence ID" value="RKQ16037.1"/>
    <property type="molecule type" value="Genomic_DNA"/>
</dbReference>
<dbReference type="RefSeq" id="WP_121130453.1">
    <property type="nucleotide sequence ID" value="NZ_JBHUFK010000026.1"/>
</dbReference>
<keyword evidence="1" id="KW-0472">Membrane</keyword>
<keyword evidence="1" id="KW-0812">Transmembrane</keyword>
<feature type="transmembrane region" description="Helical" evidence="1">
    <location>
        <begin position="130"/>
        <end position="153"/>
    </location>
</feature>
<dbReference type="Pfam" id="PF11085">
    <property type="entry name" value="YqhR"/>
    <property type="match status" value="1"/>
</dbReference>
<dbReference type="AlphaFoldDB" id="A0A494Z0I5"/>
<sequence>MKGNKQLEQNKPENAITSLLARSLLTGFIGGLLWSTIAVFMYYFNFTEISPKSFLLRSWLKAEWTSGWLGDVISVILVGLLSVITALIYYGLFKKKDSMWLGVVYGIILWGIVFYLLQPIFTNVPDLLDLRINTIVSTICLFILYGTFIGYSISYDYHDTQIKETS</sequence>
<gene>
    <name evidence="2" type="ORF">D8M05_08020</name>
</gene>
<feature type="transmembrane region" description="Helical" evidence="1">
    <location>
        <begin position="20"/>
        <end position="44"/>
    </location>
</feature>
<protein>
    <submittedName>
        <fullName evidence="2">Uncharacterized protein</fullName>
    </submittedName>
</protein>
<evidence type="ECO:0000313" key="3">
    <source>
        <dbReference type="Proteomes" id="UP000281813"/>
    </source>
</evidence>